<evidence type="ECO:0000259" key="8">
    <source>
        <dbReference type="Pfam" id="PF00924"/>
    </source>
</evidence>
<dbReference type="GO" id="GO:0008381">
    <property type="term" value="F:mechanosensitive monoatomic ion channel activity"/>
    <property type="evidence" value="ECO:0007669"/>
    <property type="project" value="UniProtKB-ARBA"/>
</dbReference>
<evidence type="ECO:0000256" key="6">
    <source>
        <dbReference type="ARBA" id="ARBA00023136"/>
    </source>
</evidence>
<evidence type="ECO:0000256" key="7">
    <source>
        <dbReference type="SAM" id="Phobius"/>
    </source>
</evidence>
<sequence length="427" mass="45924">MIRDLLDRFAGMGMRFPSPAELGELAVALALSALALALGILIGRRIGAQVAALWHRIAGEHINGIQPRLCRITRYFTVALLLSPVANGYGWHPPATLLLGIALGLAMALAVIEVLRGLGLPRLATWPMGAIAFTSLLSKTMGGLGVIEALLARIGFDIGTRRLSLLSLLTFLVTVTIIYALVRIANRLLAQWIGRAKGLDPTQQLLGQKLASIAIVTAAFFVGIDLLGIDLTTFAVFSGAFGLAIGFGMQKTVGNLIAGIILLMDRSIKPGDVIVVGDSFGWVNKIGVRAVSVITRDGKEHLIPNENLMTQEVENWSYTDRNVRVRIAVTVAYGCDLDLAQDLMLRAATESPRVLDTPPPNVWLTALGENGAAHDILVWISDPESGVGNVKSDVLNRLWKLFGEHGITVPAPRRDVLLRGGPEPDRR</sequence>
<feature type="domain" description="Mechanosensitive ion channel MscS" evidence="8">
    <location>
        <begin position="252"/>
        <end position="317"/>
    </location>
</feature>
<keyword evidence="4 7" id="KW-0812">Transmembrane</keyword>
<dbReference type="InterPro" id="IPR011066">
    <property type="entry name" value="MscS_channel_C_sf"/>
</dbReference>
<gene>
    <name evidence="10" type="ORF">GGR89_000316</name>
</gene>
<evidence type="ECO:0000313" key="10">
    <source>
        <dbReference type="EMBL" id="NJB96024.1"/>
    </source>
</evidence>
<keyword evidence="5 7" id="KW-1133">Transmembrane helix</keyword>
<dbReference type="GO" id="GO:0005886">
    <property type="term" value="C:plasma membrane"/>
    <property type="evidence" value="ECO:0007669"/>
    <property type="project" value="UniProtKB-SubCell"/>
</dbReference>
<feature type="transmembrane region" description="Helical" evidence="7">
    <location>
        <begin position="235"/>
        <end position="263"/>
    </location>
</feature>
<dbReference type="InterPro" id="IPR011014">
    <property type="entry name" value="MscS_channel_TM-2"/>
</dbReference>
<evidence type="ECO:0000259" key="9">
    <source>
        <dbReference type="Pfam" id="PF21082"/>
    </source>
</evidence>
<dbReference type="PANTHER" id="PTHR30347:SF1">
    <property type="entry name" value="MECHANOSENSITIVE CHANNEL MSCK"/>
    <property type="match status" value="1"/>
</dbReference>
<dbReference type="InterPro" id="IPR006685">
    <property type="entry name" value="MscS_channel_2nd"/>
</dbReference>
<dbReference type="Pfam" id="PF00924">
    <property type="entry name" value="MS_channel_2nd"/>
    <property type="match status" value="1"/>
</dbReference>
<dbReference type="SUPFAM" id="SSF82861">
    <property type="entry name" value="Mechanosensitive channel protein MscS (YggB), transmembrane region"/>
    <property type="match status" value="1"/>
</dbReference>
<feature type="transmembrane region" description="Helical" evidence="7">
    <location>
        <begin position="210"/>
        <end position="229"/>
    </location>
</feature>
<feature type="transmembrane region" description="Helical" evidence="7">
    <location>
        <begin position="130"/>
        <end position="151"/>
    </location>
</feature>
<dbReference type="RefSeq" id="WP_125974950.1">
    <property type="nucleotide sequence ID" value="NZ_BAAADY010000044.1"/>
</dbReference>
<dbReference type="AlphaFoldDB" id="A0A7X5XVC3"/>
<feature type="transmembrane region" description="Helical" evidence="7">
    <location>
        <begin position="97"/>
        <end position="118"/>
    </location>
</feature>
<feature type="domain" description="Mechanosensitive ion channel MscS C-terminal" evidence="9">
    <location>
        <begin position="325"/>
        <end position="407"/>
    </location>
</feature>
<dbReference type="Gene3D" id="2.30.30.60">
    <property type="match status" value="1"/>
</dbReference>
<feature type="transmembrane region" description="Helical" evidence="7">
    <location>
        <begin position="163"/>
        <end position="189"/>
    </location>
</feature>
<comment type="subcellular location">
    <subcellularLocation>
        <location evidence="1">Cell membrane</location>
        <topology evidence="1">Multi-pass membrane protein</topology>
    </subcellularLocation>
</comment>
<name>A0A7X5XVC3_9SPHN</name>
<protein>
    <submittedName>
        <fullName evidence="10">Small-conductance mechanosensitive channel</fullName>
    </submittedName>
</protein>
<dbReference type="SUPFAM" id="SSF82689">
    <property type="entry name" value="Mechanosensitive channel protein MscS (YggB), C-terminal domain"/>
    <property type="match status" value="1"/>
</dbReference>
<evidence type="ECO:0000256" key="2">
    <source>
        <dbReference type="ARBA" id="ARBA00008017"/>
    </source>
</evidence>
<accession>A0A7X5XVC3</accession>
<organism evidence="10 11">
    <name type="scientific">Sphingomonas trueperi</name>
    <dbReference type="NCBI Taxonomy" id="53317"/>
    <lineage>
        <taxon>Bacteria</taxon>
        <taxon>Pseudomonadati</taxon>
        <taxon>Pseudomonadota</taxon>
        <taxon>Alphaproteobacteria</taxon>
        <taxon>Sphingomonadales</taxon>
        <taxon>Sphingomonadaceae</taxon>
        <taxon>Sphingomonas</taxon>
    </lineage>
</organism>
<dbReference type="SUPFAM" id="SSF50182">
    <property type="entry name" value="Sm-like ribonucleoproteins"/>
    <property type="match status" value="1"/>
</dbReference>
<dbReference type="EMBL" id="JAATJB010000001">
    <property type="protein sequence ID" value="NJB96024.1"/>
    <property type="molecule type" value="Genomic_DNA"/>
</dbReference>
<evidence type="ECO:0000313" key="11">
    <source>
        <dbReference type="Proteomes" id="UP000531251"/>
    </source>
</evidence>
<dbReference type="InterPro" id="IPR052702">
    <property type="entry name" value="MscS-like_channel"/>
</dbReference>
<evidence type="ECO:0000256" key="5">
    <source>
        <dbReference type="ARBA" id="ARBA00022989"/>
    </source>
</evidence>
<dbReference type="Gene3D" id="3.30.70.100">
    <property type="match status" value="1"/>
</dbReference>
<proteinExistence type="inferred from homology"/>
<dbReference type="Proteomes" id="UP000531251">
    <property type="component" value="Unassembled WGS sequence"/>
</dbReference>
<evidence type="ECO:0000256" key="1">
    <source>
        <dbReference type="ARBA" id="ARBA00004651"/>
    </source>
</evidence>
<dbReference type="InterPro" id="IPR049278">
    <property type="entry name" value="MS_channel_C"/>
</dbReference>
<evidence type="ECO:0000256" key="3">
    <source>
        <dbReference type="ARBA" id="ARBA00022475"/>
    </source>
</evidence>
<feature type="transmembrane region" description="Helical" evidence="7">
    <location>
        <begin position="25"/>
        <end position="43"/>
    </location>
</feature>
<comment type="caution">
    <text evidence="10">The sequence shown here is derived from an EMBL/GenBank/DDBJ whole genome shotgun (WGS) entry which is preliminary data.</text>
</comment>
<evidence type="ECO:0000256" key="4">
    <source>
        <dbReference type="ARBA" id="ARBA00022692"/>
    </source>
</evidence>
<keyword evidence="11" id="KW-1185">Reference proteome</keyword>
<dbReference type="InterPro" id="IPR023408">
    <property type="entry name" value="MscS_beta-dom_sf"/>
</dbReference>
<dbReference type="Pfam" id="PF21082">
    <property type="entry name" value="MS_channel_3rd"/>
    <property type="match status" value="1"/>
</dbReference>
<dbReference type="InterPro" id="IPR010920">
    <property type="entry name" value="LSM_dom_sf"/>
</dbReference>
<reference evidence="10 11" key="1">
    <citation type="submission" date="2020-03" db="EMBL/GenBank/DDBJ databases">
        <title>Genomic Encyclopedia of Type Strains, Phase IV (KMG-IV): sequencing the most valuable type-strain genomes for metagenomic binning, comparative biology and taxonomic classification.</title>
        <authorList>
            <person name="Goeker M."/>
        </authorList>
    </citation>
    <scope>NUCLEOTIDE SEQUENCE [LARGE SCALE GENOMIC DNA]</scope>
    <source>
        <strain evidence="10 11">DSM 7225</strain>
    </source>
</reference>
<comment type="similarity">
    <text evidence="2">Belongs to the MscS (TC 1.A.23) family.</text>
</comment>
<dbReference type="Gene3D" id="1.10.287.1260">
    <property type="match status" value="1"/>
</dbReference>
<keyword evidence="6 7" id="KW-0472">Membrane</keyword>
<dbReference type="PANTHER" id="PTHR30347">
    <property type="entry name" value="POTASSIUM CHANNEL RELATED"/>
    <property type="match status" value="1"/>
</dbReference>
<keyword evidence="3" id="KW-1003">Cell membrane</keyword>